<feature type="domain" description="Metallo-beta-lactamase" evidence="1">
    <location>
        <begin position="41"/>
        <end position="251"/>
    </location>
</feature>
<gene>
    <name evidence="2" type="ORF">RB614_28935</name>
</gene>
<name>A0ABU0ZNE8_9ACTN</name>
<reference evidence="2 3" key="1">
    <citation type="submission" date="2023-08" db="EMBL/GenBank/DDBJ databases">
        <title>Phytohabitans sansha sp. nov., isolated from marine sediment.</title>
        <authorList>
            <person name="Zhao Y."/>
            <person name="Yi K."/>
        </authorList>
    </citation>
    <scope>NUCLEOTIDE SEQUENCE [LARGE SCALE GENOMIC DNA]</scope>
    <source>
        <strain evidence="2 3">ZYX-F-186</strain>
    </source>
</reference>
<dbReference type="SUPFAM" id="SSF56281">
    <property type="entry name" value="Metallo-hydrolase/oxidoreductase"/>
    <property type="match status" value="1"/>
</dbReference>
<dbReference type="InterPro" id="IPR050662">
    <property type="entry name" value="Sec-metab_biosynth-thioest"/>
</dbReference>
<dbReference type="InterPro" id="IPR001279">
    <property type="entry name" value="Metallo-B-lactamas"/>
</dbReference>
<dbReference type="InterPro" id="IPR036866">
    <property type="entry name" value="RibonucZ/Hydroxyglut_hydro"/>
</dbReference>
<sequence length="349" mass="37386">MKVTGVLQQRAWATRELPPVEQVRPGLWSVPVPIPDNPLRYTLVYAVRLARGLALVDAGWAAETSWRSLTDGLAGIGYAVTDVRFVLVTHAHMDHLGLAARIREVSGAAVGMHPAEAATLTLPPGRAESVVGWLTRRGASRADAAEQIERMAGWRAAFEALARPDLLVEHGDRPLPAPAAIRAVWTPGHTPGHLCFVDEERDVMFTGDHVLPRISPNISVPPGGAGDPLGDFLSSLSTVDHAEPGEVLPAHEYRFTGLAARREALLAHHRTRLAEAEAAVRADPGASTWAVAATLSWSRPWSALGPVLRQFAVGETYAHLLHLAALGRVVNQDGPRDAWSAVHGVSTVA</sequence>
<dbReference type="Pfam" id="PF00753">
    <property type="entry name" value="Lactamase_B"/>
    <property type="match status" value="1"/>
</dbReference>
<dbReference type="PANTHER" id="PTHR23131">
    <property type="entry name" value="ENDORIBONUCLEASE LACTB2"/>
    <property type="match status" value="1"/>
</dbReference>
<organism evidence="2 3">
    <name type="scientific">Phytohabitans maris</name>
    <dbReference type="NCBI Taxonomy" id="3071409"/>
    <lineage>
        <taxon>Bacteria</taxon>
        <taxon>Bacillati</taxon>
        <taxon>Actinomycetota</taxon>
        <taxon>Actinomycetes</taxon>
        <taxon>Micromonosporales</taxon>
        <taxon>Micromonosporaceae</taxon>
    </lineage>
</organism>
<evidence type="ECO:0000313" key="3">
    <source>
        <dbReference type="Proteomes" id="UP001230908"/>
    </source>
</evidence>
<dbReference type="EMBL" id="JAVHUY010000031">
    <property type="protein sequence ID" value="MDQ7908563.1"/>
    <property type="molecule type" value="Genomic_DNA"/>
</dbReference>
<dbReference type="InterPro" id="IPR036388">
    <property type="entry name" value="WH-like_DNA-bd_sf"/>
</dbReference>
<protein>
    <submittedName>
        <fullName evidence="2">MBL fold metallo-hydrolase</fullName>
    </submittedName>
</protein>
<evidence type="ECO:0000313" key="2">
    <source>
        <dbReference type="EMBL" id="MDQ7908563.1"/>
    </source>
</evidence>
<comment type="caution">
    <text evidence="2">The sequence shown here is derived from an EMBL/GenBank/DDBJ whole genome shotgun (WGS) entry which is preliminary data.</text>
</comment>
<dbReference type="PANTHER" id="PTHR23131:SF4">
    <property type="entry name" value="METALLO-BETA-LACTAMASE SUPERFAMILY POTEIN"/>
    <property type="match status" value="1"/>
</dbReference>
<dbReference type="RefSeq" id="WP_308715834.1">
    <property type="nucleotide sequence ID" value="NZ_JAVHUY010000031.1"/>
</dbReference>
<dbReference type="Gene3D" id="3.60.15.10">
    <property type="entry name" value="Ribonuclease Z/Hydroxyacylglutathione hydrolase-like"/>
    <property type="match status" value="1"/>
</dbReference>
<dbReference type="Proteomes" id="UP001230908">
    <property type="component" value="Unassembled WGS sequence"/>
</dbReference>
<evidence type="ECO:0000259" key="1">
    <source>
        <dbReference type="SMART" id="SM00849"/>
    </source>
</evidence>
<dbReference type="Gene3D" id="1.10.10.10">
    <property type="entry name" value="Winged helix-like DNA-binding domain superfamily/Winged helix DNA-binding domain"/>
    <property type="match status" value="1"/>
</dbReference>
<dbReference type="SMART" id="SM00849">
    <property type="entry name" value="Lactamase_B"/>
    <property type="match status" value="1"/>
</dbReference>
<proteinExistence type="predicted"/>
<keyword evidence="3" id="KW-1185">Reference proteome</keyword>
<accession>A0ABU0ZNE8</accession>